<evidence type="ECO:0000256" key="6">
    <source>
        <dbReference type="ARBA" id="ARBA00023015"/>
    </source>
</evidence>
<evidence type="ECO:0000259" key="9">
    <source>
        <dbReference type="PROSITE" id="PS50949"/>
    </source>
</evidence>
<dbReference type="Gene3D" id="3.90.1150.10">
    <property type="entry name" value="Aspartate Aminotransferase, domain 1"/>
    <property type="match status" value="1"/>
</dbReference>
<dbReference type="InterPro" id="IPR015422">
    <property type="entry name" value="PyrdxlP-dep_Trfase_small"/>
</dbReference>
<dbReference type="OrthoDB" id="9802328at2"/>
<dbReference type="CDD" id="cd07377">
    <property type="entry name" value="WHTH_GntR"/>
    <property type="match status" value="1"/>
</dbReference>
<gene>
    <name evidence="10" type="ORF">CWS01_10470</name>
</gene>
<dbReference type="Proteomes" id="UP000233375">
    <property type="component" value="Unassembled WGS sequence"/>
</dbReference>
<dbReference type="Gene3D" id="3.40.640.10">
    <property type="entry name" value="Type I PLP-dependent aspartate aminotransferase-like (Major domain)"/>
    <property type="match status" value="1"/>
</dbReference>
<proteinExistence type="inferred from homology"/>
<evidence type="ECO:0000256" key="7">
    <source>
        <dbReference type="ARBA" id="ARBA00023125"/>
    </source>
</evidence>
<evidence type="ECO:0000256" key="3">
    <source>
        <dbReference type="ARBA" id="ARBA00022576"/>
    </source>
</evidence>
<reference evidence="10 11" key="1">
    <citation type="journal article" date="2003" name="Int. J. Syst. Evol. Microbiol.">
        <title>Bacillus nealsonii sp. nov., isolated from a spacecraft-assembly facility, whose spores are gamma-radiation resistant.</title>
        <authorList>
            <person name="Venkateswaran K."/>
            <person name="Kempf M."/>
            <person name="Chen F."/>
            <person name="Satomi M."/>
            <person name="Nicholson W."/>
            <person name="Kern R."/>
        </authorList>
    </citation>
    <scope>NUCLEOTIDE SEQUENCE [LARGE SCALE GENOMIC DNA]</scope>
    <source>
        <strain evidence="10 11">FO-92</strain>
    </source>
</reference>
<organism evidence="10 11">
    <name type="scientific">Niallia nealsonii</name>
    <dbReference type="NCBI Taxonomy" id="115979"/>
    <lineage>
        <taxon>Bacteria</taxon>
        <taxon>Bacillati</taxon>
        <taxon>Bacillota</taxon>
        <taxon>Bacilli</taxon>
        <taxon>Bacillales</taxon>
        <taxon>Bacillaceae</taxon>
        <taxon>Niallia</taxon>
    </lineage>
</organism>
<dbReference type="InterPro" id="IPR036390">
    <property type="entry name" value="WH_DNA-bd_sf"/>
</dbReference>
<dbReference type="Pfam" id="PF00155">
    <property type="entry name" value="Aminotran_1_2"/>
    <property type="match status" value="1"/>
</dbReference>
<dbReference type="SUPFAM" id="SSF46785">
    <property type="entry name" value="Winged helix' DNA-binding domain"/>
    <property type="match status" value="1"/>
</dbReference>
<keyword evidence="8" id="KW-0804">Transcription</keyword>
<dbReference type="FunFam" id="3.40.640.10:FF:000023">
    <property type="entry name" value="Transcriptional regulator, GntR family"/>
    <property type="match status" value="1"/>
</dbReference>
<comment type="cofactor">
    <cofactor evidence="1">
        <name>pyridoxal 5'-phosphate</name>
        <dbReference type="ChEBI" id="CHEBI:597326"/>
    </cofactor>
</comment>
<dbReference type="InterPro" id="IPR015424">
    <property type="entry name" value="PyrdxlP-dep_Trfase"/>
</dbReference>
<dbReference type="InterPro" id="IPR036388">
    <property type="entry name" value="WH-like_DNA-bd_sf"/>
</dbReference>
<keyword evidence="5" id="KW-0663">Pyridoxal phosphate</keyword>
<keyword evidence="3" id="KW-0032">Aminotransferase</keyword>
<keyword evidence="6" id="KW-0805">Transcription regulation</keyword>
<evidence type="ECO:0000256" key="4">
    <source>
        <dbReference type="ARBA" id="ARBA00022679"/>
    </source>
</evidence>
<dbReference type="SUPFAM" id="SSF53383">
    <property type="entry name" value="PLP-dependent transferases"/>
    <property type="match status" value="1"/>
</dbReference>
<name>A0A2N0Z2L9_9BACI</name>
<dbReference type="InterPro" id="IPR000524">
    <property type="entry name" value="Tscrpt_reg_HTH_GntR"/>
</dbReference>
<keyword evidence="7" id="KW-0238">DNA-binding</keyword>
<dbReference type="PROSITE" id="PS50949">
    <property type="entry name" value="HTH_GNTR"/>
    <property type="match status" value="1"/>
</dbReference>
<dbReference type="PRINTS" id="PR00035">
    <property type="entry name" value="HTHGNTR"/>
</dbReference>
<dbReference type="SMART" id="SM00345">
    <property type="entry name" value="HTH_GNTR"/>
    <property type="match status" value="1"/>
</dbReference>
<sequence>MKKKENWIPNKQSSIPLYQQIYDYIKIKIIRGEWPVGFKLPAQRELAGLFQVNRSTVVYALDELAADGFLLSKVGKGTTVLNNSWSLLSAVPPPDWKAYVEAGTYQPNLPTVQEINKGEFLPGIIRLGTGELSPDLLPSQMVQMTFMQEKAAEISLNYPEPKGEISLRNALSSYLAKRGIQASSSSILVVSGGIQALQLISLGLLPFGSTILHEAPSYLHSIQVFQSAGMKLTGVPMDDRGVLVDAISRLKRQHQAALFYTNPSFHNPTGSTMILERRQELLALAAKERMPIIEDDVYGDLWFDTPPPPTLKELDKGGNVLYVGSMSKVLGPGLRIGFIAGPESVINRLADIKMQTDYGSSTLSQFLVAEWLSNGFYENYIKNLRRELKNRRDFTLNLLNLYMKDLAVWHIPQGGFYIWLSILPTIPMGVLFEKARKKGILLNLGIIYDHYSQRHLRLSYSYARPEQLEEGIIALAQMILSLAK</sequence>
<keyword evidence="4" id="KW-0808">Transferase</keyword>
<dbReference type="AlphaFoldDB" id="A0A2N0Z2L9"/>
<dbReference type="CDD" id="cd00609">
    <property type="entry name" value="AAT_like"/>
    <property type="match status" value="1"/>
</dbReference>
<dbReference type="Pfam" id="PF00392">
    <property type="entry name" value="GntR"/>
    <property type="match status" value="1"/>
</dbReference>
<dbReference type="RefSeq" id="WP_101177146.1">
    <property type="nucleotide sequence ID" value="NZ_PISE01000020.1"/>
</dbReference>
<feature type="domain" description="HTH gntR-type" evidence="9">
    <location>
        <begin position="15"/>
        <end position="83"/>
    </location>
</feature>
<dbReference type="PANTHER" id="PTHR46577">
    <property type="entry name" value="HTH-TYPE TRANSCRIPTIONAL REGULATORY PROTEIN GABR"/>
    <property type="match status" value="1"/>
</dbReference>
<dbReference type="PANTHER" id="PTHR46577:SF2">
    <property type="entry name" value="TRANSCRIPTIONAL REGULATORY PROTEIN"/>
    <property type="match status" value="1"/>
</dbReference>
<dbReference type="InterPro" id="IPR015421">
    <property type="entry name" value="PyrdxlP-dep_Trfase_major"/>
</dbReference>
<dbReference type="EMBL" id="PISE01000020">
    <property type="protein sequence ID" value="PKG23755.1"/>
    <property type="molecule type" value="Genomic_DNA"/>
</dbReference>
<keyword evidence="11" id="KW-1185">Reference proteome</keyword>
<evidence type="ECO:0000313" key="10">
    <source>
        <dbReference type="EMBL" id="PKG23755.1"/>
    </source>
</evidence>
<evidence type="ECO:0000256" key="1">
    <source>
        <dbReference type="ARBA" id="ARBA00001933"/>
    </source>
</evidence>
<comment type="similarity">
    <text evidence="2">In the C-terminal section; belongs to the class-I pyridoxal-phosphate-dependent aminotransferase family.</text>
</comment>
<dbReference type="GO" id="GO:0003677">
    <property type="term" value="F:DNA binding"/>
    <property type="evidence" value="ECO:0007669"/>
    <property type="project" value="UniProtKB-KW"/>
</dbReference>
<protein>
    <submittedName>
        <fullName evidence="10">GntR family transcriptional regulator</fullName>
    </submittedName>
</protein>
<evidence type="ECO:0000313" key="11">
    <source>
        <dbReference type="Proteomes" id="UP000233375"/>
    </source>
</evidence>
<dbReference type="InterPro" id="IPR004839">
    <property type="entry name" value="Aminotransferase_I/II_large"/>
</dbReference>
<evidence type="ECO:0000256" key="5">
    <source>
        <dbReference type="ARBA" id="ARBA00022898"/>
    </source>
</evidence>
<accession>A0A2N0Z2L9</accession>
<dbReference type="GO" id="GO:0008483">
    <property type="term" value="F:transaminase activity"/>
    <property type="evidence" value="ECO:0007669"/>
    <property type="project" value="UniProtKB-KW"/>
</dbReference>
<dbReference type="InterPro" id="IPR051446">
    <property type="entry name" value="HTH_trans_reg/aminotransferase"/>
</dbReference>
<dbReference type="Gene3D" id="1.10.10.10">
    <property type="entry name" value="Winged helix-like DNA-binding domain superfamily/Winged helix DNA-binding domain"/>
    <property type="match status" value="1"/>
</dbReference>
<comment type="caution">
    <text evidence="10">The sequence shown here is derived from an EMBL/GenBank/DDBJ whole genome shotgun (WGS) entry which is preliminary data.</text>
</comment>
<dbReference type="GO" id="GO:0030170">
    <property type="term" value="F:pyridoxal phosphate binding"/>
    <property type="evidence" value="ECO:0007669"/>
    <property type="project" value="InterPro"/>
</dbReference>
<evidence type="ECO:0000256" key="2">
    <source>
        <dbReference type="ARBA" id="ARBA00005384"/>
    </source>
</evidence>
<evidence type="ECO:0000256" key="8">
    <source>
        <dbReference type="ARBA" id="ARBA00023163"/>
    </source>
</evidence>
<dbReference type="GO" id="GO:0003700">
    <property type="term" value="F:DNA-binding transcription factor activity"/>
    <property type="evidence" value="ECO:0007669"/>
    <property type="project" value="InterPro"/>
</dbReference>